<accession>A0AAV9VB85</accession>
<name>A0AAV9VB85_9PEZI</name>
<reference evidence="2 3" key="1">
    <citation type="submission" date="2019-10" db="EMBL/GenBank/DDBJ databases">
        <authorList>
            <person name="Palmer J.M."/>
        </authorList>
    </citation>
    <scope>NUCLEOTIDE SEQUENCE [LARGE SCALE GENOMIC DNA]</scope>
    <source>
        <strain evidence="2 3">TWF730</strain>
    </source>
</reference>
<organism evidence="2 3">
    <name type="scientific">Orbilia blumenaviensis</name>
    <dbReference type="NCBI Taxonomy" id="1796055"/>
    <lineage>
        <taxon>Eukaryota</taxon>
        <taxon>Fungi</taxon>
        <taxon>Dikarya</taxon>
        <taxon>Ascomycota</taxon>
        <taxon>Pezizomycotina</taxon>
        <taxon>Orbiliomycetes</taxon>
        <taxon>Orbiliales</taxon>
        <taxon>Orbiliaceae</taxon>
        <taxon>Orbilia</taxon>
    </lineage>
</organism>
<protein>
    <recommendedName>
        <fullName evidence="1">BTB domain-containing protein</fullName>
    </recommendedName>
</protein>
<dbReference type="Pfam" id="PF00651">
    <property type="entry name" value="BTB"/>
    <property type="match status" value="1"/>
</dbReference>
<dbReference type="InterPro" id="IPR000210">
    <property type="entry name" value="BTB/POZ_dom"/>
</dbReference>
<dbReference type="AlphaFoldDB" id="A0AAV9VB85"/>
<dbReference type="Proteomes" id="UP001373714">
    <property type="component" value="Unassembled WGS sequence"/>
</dbReference>
<dbReference type="Gene3D" id="3.30.710.10">
    <property type="entry name" value="Potassium Channel Kv1.1, Chain A"/>
    <property type="match status" value="1"/>
</dbReference>
<dbReference type="PROSITE" id="PS50097">
    <property type="entry name" value="BTB"/>
    <property type="match status" value="1"/>
</dbReference>
<feature type="domain" description="BTB" evidence="1">
    <location>
        <begin position="105"/>
        <end position="176"/>
    </location>
</feature>
<dbReference type="CDD" id="cd18186">
    <property type="entry name" value="BTB_POZ_ZBTB_KLHL-like"/>
    <property type="match status" value="1"/>
</dbReference>
<gene>
    <name evidence="2" type="ORF">TWF730_007514</name>
</gene>
<proteinExistence type="predicted"/>
<sequence length="314" mass="35920">MVRGYQSCPRFCQTCKQDCRCSSCDKCHSCRIKLIFERVETIFNNTSLITQGSQNREVEIICKTFKHDCLAETPEVEKCCWESLVRLKATSPGNKLNFEKFARSEIITIYLGQEKLPYRVHEQLLCAESIFFKNMLLIGMWESQTRSVVMDLEVDTPLAFEKFMEWCYFGYYIYGTGKDAALLSTDAAVYVFADRIQCMDLKAFALEQAKVLCASPKKADIKSNLSGFLETILFVYEHTMDMTDLENGNKPKRRDGFRELLAKFSASNLNLLRKESSFMDVYSASPEFGTDLLYFVEQSGKGTDTDTRGACILN</sequence>
<keyword evidence="3" id="KW-1185">Reference proteome</keyword>
<evidence type="ECO:0000259" key="1">
    <source>
        <dbReference type="PROSITE" id="PS50097"/>
    </source>
</evidence>
<dbReference type="InterPro" id="IPR011333">
    <property type="entry name" value="SKP1/BTB/POZ_sf"/>
</dbReference>
<dbReference type="EMBL" id="JAVHNS010000004">
    <property type="protein sequence ID" value="KAK6358161.1"/>
    <property type="molecule type" value="Genomic_DNA"/>
</dbReference>
<comment type="caution">
    <text evidence="2">The sequence shown here is derived from an EMBL/GenBank/DDBJ whole genome shotgun (WGS) entry which is preliminary data.</text>
</comment>
<dbReference type="PANTHER" id="PTHR47843">
    <property type="entry name" value="BTB DOMAIN-CONTAINING PROTEIN-RELATED"/>
    <property type="match status" value="1"/>
</dbReference>
<dbReference type="PANTHER" id="PTHR47843:SF2">
    <property type="entry name" value="BTB DOMAIN-CONTAINING PROTEIN"/>
    <property type="match status" value="1"/>
</dbReference>
<evidence type="ECO:0000313" key="2">
    <source>
        <dbReference type="EMBL" id="KAK6358161.1"/>
    </source>
</evidence>
<evidence type="ECO:0000313" key="3">
    <source>
        <dbReference type="Proteomes" id="UP001373714"/>
    </source>
</evidence>
<dbReference type="SUPFAM" id="SSF54695">
    <property type="entry name" value="POZ domain"/>
    <property type="match status" value="1"/>
</dbReference>